<name>A0A381YB73_9ZZZZ</name>
<gene>
    <name evidence="1" type="ORF">METZ01_LOCUS127132</name>
</gene>
<sequence>MVVCVISETSNWVVSRWVISCALAHTISKNCTRVRAGCADNGGQAMGRPEFGSRR</sequence>
<accession>A0A381YB73</accession>
<reference evidence="1" key="1">
    <citation type="submission" date="2018-05" db="EMBL/GenBank/DDBJ databases">
        <authorList>
            <person name="Lanie J.A."/>
            <person name="Ng W.-L."/>
            <person name="Kazmierczak K.M."/>
            <person name="Andrzejewski T.M."/>
            <person name="Davidsen T.M."/>
            <person name="Wayne K.J."/>
            <person name="Tettelin H."/>
            <person name="Glass J.I."/>
            <person name="Rusch D."/>
            <person name="Podicherti R."/>
            <person name="Tsui H.-C.T."/>
            <person name="Winkler M.E."/>
        </authorList>
    </citation>
    <scope>NUCLEOTIDE SEQUENCE</scope>
</reference>
<dbReference type="AlphaFoldDB" id="A0A381YB73"/>
<evidence type="ECO:0000313" key="1">
    <source>
        <dbReference type="EMBL" id="SVA74278.1"/>
    </source>
</evidence>
<proteinExistence type="predicted"/>
<protein>
    <submittedName>
        <fullName evidence="1">Uncharacterized protein</fullName>
    </submittedName>
</protein>
<dbReference type="EMBL" id="UINC01017816">
    <property type="protein sequence ID" value="SVA74278.1"/>
    <property type="molecule type" value="Genomic_DNA"/>
</dbReference>
<organism evidence="1">
    <name type="scientific">marine metagenome</name>
    <dbReference type="NCBI Taxonomy" id="408172"/>
    <lineage>
        <taxon>unclassified sequences</taxon>
        <taxon>metagenomes</taxon>
        <taxon>ecological metagenomes</taxon>
    </lineage>
</organism>